<name>A0A6A1R0B7_9BURK</name>
<reference evidence="1" key="1">
    <citation type="submission" date="2019-09" db="EMBL/GenBank/DDBJ databases">
        <title>Draft genome sequences of 48 bacterial type strains from the CCUG.</title>
        <authorList>
            <person name="Tunovic T."/>
            <person name="Pineiro-Iglesias B."/>
            <person name="Unosson C."/>
            <person name="Inganas E."/>
            <person name="Ohlen M."/>
            <person name="Cardew S."/>
            <person name="Jensie-Markopoulos S."/>
            <person name="Salva-Serra F."/>
            <person name="Jaen-Luchoro D."/>
            <person name="Karlsson R."/>
            <person name="Svensson-Stadler L."/>
            <person name="Chun J."/>
            <person name="Moore E."/>
        </authorList>
    </citation>
    <scope>NUCLEOTIDE SEQUENCE</scope>
    <source>
        <strain evidence="1">CCUG 15333</strain>
    </source>
</reference>
<protein>
    <submittedName>
        <fullName evidence="1">Uncharacterized protein</fullName>
    </submittedName>
</protein>
<dbReference type="EMBL" id="VZOT01000012">
    <property type="protein sequence ID" value="KAB0585633.1"/>
    <property type="molecule type" value="Genomic_DNA"/>
</dbReference>
<organism evidence="1">
    <name type="scientific">Comamonas kerstersii</name>
    <dbReference type="NCBI Taxonomy" id="225992"/>
    <lineage>
        <taxon>Bacteria</taxon>
        <taxon>Pseudomonadati</taxon>
        <taxon>Pseudomonadota</taxon>
        <taxon>Betaproteobacteria</taxon>
        <taxon>Burkholderiales</taxon>
        <taxon>Comamonadaceae</taxon>
        <taxon>Comamonas</taxon>
    </lineage>
</organism>
<gene>
    <name evidence="1" type="ORF">F7P80_13830</name>
</gene>
<evidence type="ECO:0000313" key="1">
    <source>
        <dbReference type="EMBL" id="KAB0585633.1"/>
    </source>
</evidence>
<proteinExistence type="predicted"/>
<sequence>MAKQRWPHANFQAFLPLNPYLSSAWRSLFYFSGMTMGWGLQHERYPASSDHGAWQRCPDKLCKEDMDVIIFFNFSNF</sequence>
<dbReference type="AlphaFoldDB" id="A0A6A1R0B7"/>
<comment type="caution">
    <text evidence="1">The sequence shown here is derived from an EMBL/GenBank/DDBJ whole genome shotgun (WGS) entry which is preliminary data.</text>
</comment>
<accession>A0A6A1R0B7</accession>